<reference evidence="2 3" key="1">
    <citation type="journal article" date="2011" name="Science">
        <title>The Selaginella genome identifies genetic changes associated with the evolution of vascular plants.</title>
        <authorList>
            <person name="Banks J.A."/>
            <person name="Nishiyama T."/>
            <person name="Hasebe M."/>
            <person name="Bowman J.L."/>
            <person name="Gribskov M."/>
            <person name="dePamphilis C."/>
            <person name="Albert V.A."/>
            <person name="Aono N."/>
            <person name="Aoyama T."/>
            <person name="Ambrose B.A."/>
            <person name="Ashton N.W."/>
            <person name="Axtell M.J."/>
            <person name="Barker E."/>
            <person name="Barker M.S."/>
            <person name="Bennetzen J.L."/>
            <person name="Bonawitz N.D."/>
            <person name="Chapple C."/>
            <person name="Cheng C."/>
            <person name="Correa L.G."/>
            <person name="Dacre M."/>
            <person name="DeBarry J."/>
            <person name="Dreyer I."/>
            <person name="Elias M."/>
            <person name="Engstrom E.M."/>
            <person name="Estelle M."/>
            <person name="Feng L."/>
            <person name="Finet C."/>
            <person name="Floyd S.K."/>
            <person name="Frommer W.B."/>
            <person name="Fujita T."/>
            <person name="Gramzow L."/>
            <person name="Gutensohn M."/>
            <person name="Harholt J."/>
            <person name="Hattori M."/>
            <person name="Heyl A."/>
            <person name="Hirai T."/>
            <person name="Hiwatashi Y."/>
            <person name="Ishikawa M."/>
            <person name="Iwata M."/>
            <person name="Karol K.G."/>
            <person name="Koehler B."/>
            <person name="Kolukisaoglu U."/>
            <person name="Kubo M."/>
            <person name="Kurata T."/>
            <person name="Lalonde S."/>
            <person name="Li K."/>
            <person name="Li Y."/>
            <person name="Litt A."/>
            <person name="Lyons E."/>
            <person name="Manning G."/>
            <person name="Maruyama T."/>
            <person name="Michael T.P."/>
            <person name="Mikami K."/>
            <person name="Miyazaki S."/>
            <person name="Morinaga S."/>
            <person name="Murata T."/>
            <person name="Mueller-Roeber B."/>
            <person name="Nelson D.R."/>
            <person name="Obara M."/>
            <person name="Oguri Y."/>
            <person name="Olmstead R.G."/>
            <person name="Onodera N."/>
            <person name="Petersen B.L."/>
            <person name="Pils B."/>
            <person name="Prigge M."/>
            <person name="Rensing S.A."/>
            <person name="Riano-Pachon D.M."/>
            <person name="Roberts A.W."/>
            <person name="Sato Y."/>
            <person name="Scheller H.V."/>
            <person name="Schulz B."/>
            <person name="Schulz C."/>
            <person name="Shakirov E.V."/>
            <person name="Shibagaki N."/>
            <person name="Shinohara N."/>
            <person name="Shippen D.E."/>
            <person name="Soerensen I."/>
            <person name="Sotooka R."/>
            <person name="Sugimoto N."/>
            <person name="Sugita M."/>
            <person name="Sumikawa N."/>
            <person name="Tanurdzic M."/>
            <person name="Theissen G."/>
            <person name="Ulvskov P."/>
            <person name="Wakazuki S."/>
            <person name="Weng J.K."/>
            <person name="Willats W.W."/>
            <person name="Wipf D."/>
            <person name="Wolf P.G."/>
            <person name="Yang L."/>
            <person name="Zimmer A.D."/>
            <person name="Zhu Q."/>
            <person name="Mitros T."/>
            <person name="Hellsten U."/>
            <person name="Loque D."/>
            <person name="Otillar R."/>
            <person name="Salamov A."/>
            <person name="Schmutz J."/>
            <person name="Shapiro H."/>
            <person name="Lindquist E."/>
            <person name="Lucas S."/>
            <person name="Rokhsar D."/>
            <person name="Grigoriev I.V."/>
        </authorList>
    </citation>
    <scope>NUCLEOTIDE SEQUENCE [LARGE SCALE GENOMIC DNA]</scope>
</reference>
<dbReference type="PROSITE" id="PS00108">
    <property type="entry name" value="PROTEIN_KINASE_ST"/>
    <property type="match status" value="1"/>
</dbReference>
<dbReference type="InParanoid" id="D8QUG9"/>
<dbReference type="AlphaFoldDB" id="D8QUG9"/>
<protein>
    <recommendedName>
        <fullName evidence="1">Protein kinase domain-containing protein</fullName>
    </recommendedName>
</protein>
<dbReference type="GO" id="GO:0004674">
    <property type="term" value="F:protein serine/threonine kinase activity"/>
    <property type="evidence" value="ECO:0000318"/>
    <property type="project" value="GO_Central"/>
</dbReference>
<keyword evidence="3" id="KW-1185">Reference proteome</keyword>
<dbReference type="Pfam" id="PF00069">
    <property type="entry name" value="Pkinase"/>
    <property type="match status" value="1"/>
</dbReference>
<dbReference type="HOGENOM" id="CLU_000288_181_1_1"/>
<dbReference type="Proteomes" id="UP000001514">
    <property type="component" value="Unassembled WGS sequence"/>
</dbReference>
<evidence type="ECO:0000313" key="2">
    <source>
        <dbReference type="EMBL" id="EFJ36293.1"/>
    </source>
</evidence>
<dbReference type="GO" id="GO:0005634">
    <property type="term" value="C:nucleus"/>
    <property type="evidence" value="ECO:0000318"/>
    <property type="project" value="GO_Central"/>
</dbReference>
<sequence>MADYVWASGARLLGAGADGEVRVGFHRKTGDKVAMKKMYEHEYLYDAIINESEILEEVVHDNVVNLLGLTCNNQGTFMVMELMDRSLSDVISSRKLGEHDIRAVMRQILKGLVWIHAHRIVHQDVKTSNVLFVVKLADFATARRLQTRPWSNKVGTLTFNAPELLKGATSFGTAIDVWGAGCIFAEMLLGSNPFDVPDEEDGDSLDYFQSREIELLRAGEFPDGCPLSDEAEDLICGMLAVEPSERLTLDGVLEHPWIVENCSSKTIQKRKRCGVKRSAPGFSSDLVVKKVRAA</sequence>
<evidence type="ECO:0000313" key="3">
    <source>
        <dbReference type="Proteomes" id="UP000001514"/>
    </source>
</evidence>
<accession>D8QUG9</accession>
<feature type="domain" description="Protein kinase" evidence="1">
    <location>
        <begin position="7"/>
        <end position="258"/>
    </location>
</feature>
<dbReference type="Gene3D" id="1.10.510.10">
    <property type="entry name" value="Transferase(Phosphotransferase) domain 1"/>
    <property type="match status" value="1"/>
</dbReference>
<evidence type="ECO:0000259" key="1">
    <source>
        <dbReference type="PROSITE" id="PS50011"/>
    </source>
</evidence>
<dbReference type="Gramene" id="EFJ36293">
    <property type="protein sequence ID" value="EFJ36293"/>
    <property type="gene ID" value="SELMODRAFT_78123"/>
</dbReference>
<dbReference type="eggNOG" id="KOG0594">
    <property type="taxonomic scope" value="Eukaryota"/>
</dbReference>
<dbReference type="PROSITE" id="PS50011">
    <property type="entry name" value="PROTEIN_KINASE_DOM"/>
    <property type="match status" value="1"/>
</dbReference>
<dbReference type="EMBL" id="GL377567">
    <property type="protein sequence ID" value="EFJ36293.1"/>
    <property type="molecule type" value="Genomic_DNA"/>
</dbReference>
<dbReference type="SUPFAM" id="SSF56112">
    <property type="entry name" value="Protein kinase-like (PK-like)"/>
    <property type="match status" value="1"/>
</dbReference>
<dbReference type="InterPro" id="IPR008271">
    <property type="entry name" value="Ser/Thr_kinase_AS"/>
</dbReference>
<dbReference type="PANTHER" id="PTHR44167">
    <property type="entry name" value="OVARIAN-SPECIFIC SERINE/THREONINE-PROTEIN KINASE LOK-RELATED"/>
    <property type="match status" value="1"/>
</dbReference>
<dbReference type="InterPro" id="IPR011009">
    <property type="entry name" value="Kinase-like_dom_sf"/>
</dbReference>
<dbReference type="GO" id="GO:0044773">
    <property type="term" value="P:mitotic DNA damage checkpoint signaling"/>
    <property type="evidence" value="ECO:0000318"/>
    <property type="project" value="GO_Central"/>
</dbReference>
<gene>
    <name evidence="2" type="ORF">SELMODRAFT_78123</name>
</gene>
<organism evidence="3">
    <name type="scientific">Selaginella moellendorffii</name>
    <name type="common">Spikemoss</name>
    <dbReference type="NCBI Taxonomy" id="88036"/>
    <lineage>
        <taxon>Eukaryota</taxon>
        <taxon>Viridiplantae</taxon>
        <taxon>Streptophyta</taxon>
        <taxon>Embryophyta</taxon>
        <taxon>Tracheophyta</taxon>
        <taxon>Lycopodiopsida</taxon>
        <taxon>Selaginellales</taxon>
        <taxon>Selaginellaceae</taxon>
        <taxon>Selaginella</taxon>
    </lineage>
</organism>
<proteinExistence type="predicted"/>
<dbReference type="KEGG" id="smo:SELMODRAFT_78123"/>
<dbReference type="SMART" id="SM00220">
    <property type="entry name" value="S_TKc"/>
    <property type="match status" value="1"/>
</dbReference>
<name>D8QUG9_SELML</name>
<dbReference type="InterPro" id="IPR000719">
    <property type="entry name" value="Prot_kinase_dom"/>
</dbReference>
<dbReference type="GO" id="GO:0005524">
    <property type="term" value="F:ATP binding"/>
    <property type="evidence" value="ECO:0007669"/>
    <property type="project" value="InterPro"/>
</dbReference>
<dbReference type="GO" id="GO:0005737">
    <property type="term" value="C:cytoplasm"/>
    <property type="evidence" value="ECO:0000318"/>
    <property type="project" value="GO_Central"/>
</dbReference>
<dbReference type="PANTHER" id="PTHR44167:SF18">
    <property type="entry name" value="PROTEIN KINASE DOMAIN-CONTAINING PROTEIN"/>
    <property type="match status" value="1"/>
</dbReference>
<dbReference type="STRING" id="88036.D8QUG9"/>